<dbReference type="PANTHER" id="PTHR43798:SF31">
    <property type="entry name" value="AB HYDROLASE SUPERFAMILY PROTEIN YCLE"/>
    <property type="match status" value="1"/>
</dbReference>
<protein>
    <recommendedName>
        <fullName evidence="2">AB hydrolase-1 domain-containing protein</fullName>
    </recommendedName>
</protein>
<evidence type="ECO:0000313" key="3">
    <source>
        <dbReference type="EMBL" id="AWX43260.1"/>
    </source>
</evidence>
<dbReference type="InterPro" id="IPR000073">
    <property type="entry name" value="AB_hydrolase_1"/>
</dbReference>
<dbReference type="GO" id="GO:0016020">
    <property type="term" value="C:membrane"/>
    <property type="evidence" value="ECO:0007669"/>
    <property type="project" value="TreeGrafter"/>
</dbReference>
<dbReference type="OrthoDB" id="7172093at2"/>
<dbReference type="Proteomes" id="UP000248536">
    <property type="component" value="Chromosome"/>
</dbReference>
<proteinExistence type="predicted"/>
<dbReference type="InterPro" id="IPR029058">
    <property type="entry name" value="AB_hydrolase_fold"/>
</dbReference>
<dbReference type="PANTHER" id="PTHR43798">
    <property type="entry name" value="MONOACYLGLYCEROL LIPASE"/>
    <property type="match status" value="1"/>
</dbReference>
<gene>
    <name evidence="3" type="ORF">HME9304_00247</name>
</gene>
<name>A0A2Z4LNC5_9FLAO</name>
<evidence type="ECO:0000259" key="2">
    <source>
        <dbReference type="Pfam" id="PF12697"/>
    </source>
</evidence>
<organism evidence="3 4">
    <name type="scientific">Flagellimonas maritima</name>
    <dbReference type="NCBI Taxonomy" id="1383885"/>
    <lineage>
        <taxon>Bacteria</taxon>
        <taxon>Pseudomonadati</taxon>
        <taxon>Bacteroidota</taxon>
        <taxon>Flavobacteriia</taxon>
        <taxon>Flavobacteriales</taxon>
        <taxon>Flavobacteriaceae</taxon>
        <taxon>Flagellimonas</taxon>
    </lineage>
</organism>
<dbReference type="Pfam" id="PF12697">
    <property type="entry name" value="Abhydrolase_6"/>
    <property type="match status" value="1"/>
</dbReference>
<dbReference type="GO" id="GO:0016787">
    <property type="term" value="F:hydrolase activity"/>
    <property type="evidence" value="ECO:0007669"/>
    <property type="project" value="UniProtKB-KW"/>
</dbReference>
<dbReference type="SUPFAM" id="SSF53474">
    <property type="entry name" value="alpha/beta-Hydrolases"/>
    <property type="match status" value="1"/>
</dbReference>
<accession>A0A2Z4LNC5</accession>
<dbReference type="InterPro" id="IPR050266">
    <property type="entry name" value="AB_hydrolase_sf"/>
</dbReference>
<reference evidence="3 4" key="1">
    <citation type="submission" date="2018-06" db="EMBL/GenBank/DDBJ databases">
        <title>Spongiibacterium sp. HME9304 Genome sequencing and assembly.</title>
        <authorList>
            <person name="Kang H."/>
            <person name="Kim H."/>
            <person name="Joh K."/>
        </authorList>
    </citation>
    <scope>NUCLEOTIDE SEQUENCE [LARGE SCALE GENOMIC DNA]</scope>
    <source>
        <strain evidence="3 4">HME9304</strain>
    </source>
</reference>
<dbReference type="AlphaFoldDB" id="A0A2Z4LNC5"/>
<sequence>MEAIQQTEKYSYELLGNGPIKLVLIHYFGGSSDSWKRSLRKLSKKITALSVTLPGFGLHPPMDDPSIYGYAKYVNELVDSLGFGDYTLCGHSMGAKIACYAAQINIENRPKKLILIAPSLPIGEKISEEERKHISGHPDKAEAISAIRQMSSKRLRKKFLEQAVNERLAIKKGTWQWWWNEGRQEDISDRIQGLDMPTYVICAKKDPVITMESIRKDVLPYLSLPTITVFGRCGHLIPLETPRKLAKRLNKILLG</sequence>
<evidence type="ECO:0000256" key="1">
    <source>
        <dbReference type="ARBA" id="ARBA00022801"/>
    </source>
</evidence>
<evidence type="ECO:0000313" key="4">
    <source>
        <dbReference type="Proteomes" id="UP000248536"/>
    </source>
</evidence>
<keyword evidence="4" id="KW-1185">Reference proteome</keyword>
<dbReference type="EMBL" id="CP030104">
    <property type="protein sequence ID" value="AWX43260.1"/>
    <property type="molecule type" value="Genomic_DNA"/>
</dbReference>
<feature type="domain" description="AB hydrolase-1" evidence="2">
    <location>
        <begin position="22"/>
        <end position="247"/>
    </location>
</feature>
<dbReference type="Gene3D" id="3.40.50.1820">
    <property type="entry name" value="alpha/beta hydrolase"/>
    <property type="match status" value="1"/>
</dbReference>
<dbReference type="KEGG" id="spon:HME9304_00247"/>
<dbReference type="RefSeq" id="WP_112376855.1">
    <property type="nucleotide sequence ID" value="NZ_CP030104.1"/>
</dbReference>
<keyword evidence="1" id="KW-0378">Hydrolase</keyword>